<gene>
    <name evidence="2" type="ORF">X943_002336</name>
</gene>
<evidence type="ECO:0000313" key="3">
    <source>
        <dbReference type="Proteomes" id="UP001195914"/>
    </source>
</evidence>
<reference evidence="2" key="1">
    <citation type="journal article" date="2014" name="Nucleic Acids Res.">
        <title>The evolutionary dynamics of variant antigen genes in Babesia reveal a history of genomic innovation underlying host-parasite interaction.</title>
        <authorList>
            <person name="Jackson A.P."/>
            <person name="Otto T.D."/>
            <person name="Darby A."/>
            <person name="Ramaprasad A."/>
            <person name="Xia D."/>
            <person name="Echaide I.E."/>
            <person name="Farber M."/>
            <person name="Gahlot S."/>
            <person name="Gamble J."/>
            <person name="Gupta D."/>
            <person name="Gupta Y."/>
            <person name="Jackson L."/>
            <person name="Malandrin L."/>
            <person name="Malas T.B."/>
            <person name="Moussa E."/>
            <person name="Nair M."/>
            <person name="Reid A.J."/>
            <person name="Sanders M."/>
            <person name="Sharma J."/>
            <person name="Tracey A."/>
            <person name="Quail M.A."/>
            <person name="Weir W."/>
            <person name="Wastling J.M."/>
            <person name="Hall N."/>
            <person name="Willadsen P."/>
            <person name="Lingelbach K."/>
            <person name="Shiels B."/>
            <person name="Tait A."/>
            <person name="Berriman M."/>
            <person name="Allred D.R."/>
            <person name="Pain A."/>
        </authorList>
    </citation>
    <scope>NUCLEOTIDE SEQUENCE</scope>
    <source>
        <strain evidence="2">1802A</strain>
    </source>
</reference>
<accession>A0AAD9GKY5</accession>
<name>A0AAD9GKY5_BABDI</name>
<proteinExistence type="predicted"/>
<feature type="compositionally biased region" description="Polar residues" evidence="1">
    <location>
        <begin position="502"/>
        <end position="541"/>
    </location>
</feature>
<dbReference type="EMBL" id="JAHBMH010000003">
    <property type="protein sequence ID" value="KAK1940324.1"/>
    <property type="molecule type" value="Genomic_DNA"/>
</dbReference>
<organism evidence="2 3">
    <name type="scientific">Babesia divergens</name>
    <dbReference type="NCBI Taxonomy" id="32595"/>
    <lineage>
        <taxon>Eukaryota</taxon>
        <taxon>Sar</taxon>
        <taxon>Alveolata</taxon>
        <taxon>Apicomplexa</taxon>
        <taxon>Aconoidasida</taxon>
        <taxon>Piroplasmida</taxon>
        <taxon>Babesiidae</taxon>
        <taxon>Babesia</taxon>
    </lineage>
</organism>
<dbReference type="Proteomes" id="UP001195914">
    <property type="component" value="Unassembled WGS sequence"/>
</dbReference>
<reference evidence="2" key="2">
    <citation type="submission" date="2021-05" db="EMBL/GenBank/DDBJ databases">
        <authorList>
            <person name="Pain A."/>
        </authorList>
    </citation>
    <scope>NUCLEOTIDE SEQUENCE</scope>
    <source>
        <strain evidence="2">1802A</strain>
    </source>
</reference>
<sequence length="594" mass="67404">MKYDESAIDPAFKSYNDALQTYMDDVNAEHSYEIYKDKRSEFTSVIEGINNKQEIHLKHLLLLRGTYGNANRETIQLIIKHDMQRYVAWFELMSEFMDSSYGSLERQGEIRETLKKEFSEFLKGARGSLRIWNTVLDNPSKVFSAIDALFKMKYNYSTGVSSLSKLYDALSDQLEADEYHFEASDRMMRHEKPGAGSSHFIDSIQNILTPRTNKDAWFIMDVNSRSILSDTCIEIIKRSMEKIRYLEGDASNRIDTSELVSSVSELETAISEYKTSIATVLETVTIDEPVRTAQEAEFAKLVNQFNAFVVKFNEIFGPINDSKVKDYTYVEKAIYTIKYAHTMKWNADLYKNTMETIISLMRLRGYQTHANYYSYSSYKNSLRSMKDLSNRTDIFHKLFISYYHVISSVDWSDKQKILEILLRKMYFDVNSALKDLSAFDKDLRAPNAPPPEHQSRAPELLELMLKLAVPIDATHNKEGDNTSLGDVTGNDMPRQDVKLEGNSLNLSGTTGDNMLNQDVTLKGSSLTLSDTTGNDLLSQDATMEEDNSTSSDASEDDVGRLGRAPSTRSNLNNAGDGFILSSVLLTTTSVLLMV</sequence>
<keyword evidence="3" id="KW-1185">Reference proteome</keyword>
<evidence type="ECO:0000256" key="1">
    <source>
        <dbReference type="SAM" id="MobiDB-lite"/>
    </source>
</evidence>
<feature type="region of interest" description="Disordered" evidence="1">
    <location>
        <begin position="475"/>
        <end position="572"/>
    </location>
</feature>
<dbReference type="AlphaFoldDB" id="A0AAD9GKY5"/>
<comment type="caution">
    <text evidence="2">The sequence shown here is derived from an EMBL/GenBank/DDBJ whole genome shotgun (WGS) entry which is preliminary data.</text>
</comment>
<evidence type="ECO:0000313" key="2">
    <source>
        <dbReference type="EMBL" id="KAK1940324.1"/>
    </source>
</evidence>
<protein>
    <submittedName>
        <fullName evidence="2">Uncharacterized protein</fullName>
    </submittedName>
</protein>